<dbReference type="InterPro" id="IPR012677">
    <property type="entry name" value="Nucleotide-bd_a/b_plait_sf"/>
</dbReference>
<organism evidence="3 4">
    <name type="scientific">Fusobacterium hominis</name>
    <dbReference type="NCBI Taxonomy" id="2764326"/>
    <lineage>
        <taxon>Bacteria</taxon>
        <taxon>Fusobacteriati</taxon>
        <taxon>Fusobacteriota</taxon>
        <taxon>Fusobacteriia</taxon>
        <taxon>Fusobacteriales</taxon>
        <taxon>Fusobacteriaceae</taxon>
        <taxon>Fusobacterium</taxon>
    </lineage>
</organism>
<accession>A0A7G9GX82</accession>
<dbReference type="InterPro" id="IPR040591">
    <property type="entry name" value="RqcP2_RBD"/>
</dbReference>
<feature type="domain" description="RNA-binding S4" evidence="2">
    <location>
        <begin position="180"/>
        <end position="241"/>
    </location>
</feature>
<evidence type="ECO:0000313" key="4">
    <source>
        <dbReference type="Proteomes" id="UP000515913"/>
    </source>
</evidence>
<evidence type="ECO:0000313" key="3">
    <source>
        <dbReference type="EMBL" id="QNM15414.1"/>
    </source>
</evidence>
<dbReference type="CDD" id="cd00165">
    <property type="entry name" value="S4"/>
    <property type="match status" value="1"/>
</dbReference>
<dbReference type="Proteomes" id="UP000515913">
    <property type="component" value="Chromosome"/>
</dbReference>
<dbReference type="EMBL" id="CP060637">
    <property type="protein sequence ID" value="QNM15414.1"/>
    <property type="molecule type" value="Genomic_DNA"/>
</dbReference>
<dbReference type="PANTHER" id="PTHR13633:SF3">
    <property type="entry name" value="MITOCHONDRIAL TRANSCRIPTION RESCUE FACTOR 1"/>
    <property type="match status" value="1"/>
</dbReference>
<dbReference type="Gene3D" id="3.10.290.10">
    <property type="entry name" value="RNA-binding S4 domain"/>
    <property type="match status" value="1"/>
</dbReference>
<keyword evidence="4" id="KW-1185">Reference proteome</keyword>
<name>A0A7G9GX82_9FUSO</name>
<dbReference type="SMART" id="SM00363">
    <property type="entry name" value="S4"/>
    <property type="match status" value="1"/>
</dbReference>
<dbReference type="PROSITE" id="PS50889">
    <property type="entry name" value="S4"/>
    <property type="match status" value="1"/>
</dbReference>
<dbReference type="RefSeq" id="WP_101473482.1">
    <property type="nucleotide sequence ID" value="NZ_CP060637.1"/>
</dbReference>
<dbReference type="Pfam" id="PF17774">
    <property type="entry name" value="YlmH_RBD"/>
    <property type="match status" value="1"/>
</dbReference>
<dbReference type="KEGG" id="fho:H9Q81_00810"/>
<gene>
    <name evidence="3" type="ORF">H9Q81_00810</name>
</gene>
<dbReference type="AlphaFoldDB" id="A0A7G9GX82"/>
<evidence type="ECO:0000256" key="1">
    <source>
        <dbReference type="PROSITE-ProRule" id="PRU00182"/>
    </source>
</evidence>
<proteinExistence type="predicted"/>
<protein>
    <submittedName>
        <fullName evidence="3">RNA-binding protein</fullName>
    </submittedName>
</protein>
<dbReference type="PANTHER" id="PTHR13633">
    <property type="entry name" value="MITOCHONDRIAL TRANSCRIPTION RESCUE FACTOR 1"/>
    <property type="match status" value="1"/>
</dbReference>
<dbReference type="InterPro" id="IPR002942">
    <property type="entry name" value="S4_RNA-bd"/>
</dbReference>
<evidence type="ECO:0000259" key="2">
    <source>
        <dbReference type="SMART" id="SM00363"/>
    </source>
</evidence>
<dbReference type="InterPro" id="IPR036986">
    <property type="entry name" value="S4_RNA-bd_sf"/>
</dbReference>
<dbReference type="SUPFAM" id="SSF55174">
    <property type="entry name" value="Alpha-L RNA-binding motif"/>
    <property type="match status" value="1"/>
</dbReference>
<keyword evidence="1" id="KW-0694">RNA-binding</keyword>
<dbReference type="Gene3D" id="3.30.70.330">
    <property type="match status" value="1"/>
</dbReference>
<dbReference type="GO" id="GO:0003723">
    <property type="term" value="F:RNA binding"/>
    <property type="evidence" value="ECO:0007669"/>
    <property type="project" value="UniProtKB-KW"/>
</dbReference>
<sequence length="256" mass="29199">MDRKKFQNIFSEIDEFLIASLCDDIELCEDIGYPIYTRYFFPPQLCAKISSLNFSGLKFSLCGLNQNCEKNMIGIYPQDYDYQLEFPIKYFKIVNKSKFKKLEHKDYLGSIMGLGIKRELLGDLVIDDDSCYGVAGEEIFDYIIKNLDFVGKNPINIEEVSKFDIPENSFEEVIITVASLRLDSIIASITNLSRTKGIDIIENGDVSINYVVSKNKSTDIKIGDIITVRKKGKYLIGKELGESKKGKIRISVKRFI</sequence>
<reference evidence="3 4" key="1">
    <citation type="submission" date="2020-08" db="EMBL/GenBank/DDBJ databases">
        <authorList>
            <person name="Liu C."/>
            <person name="Sun Q."/>
        </authorList>
    </citation>
    <scope>NUCLEOTIDE SEQUENCE [LARGE SCALE GENOMIC DNA]</scope>
    <source>
        <strain evidence="3 4">NSJ-57</strain>
    </source>
</reference>